<dbReference type="InterPro" id="IPR036390">
    <property type="entry name" value="WH_DNA-bd_sf"/>
</dbReference>
<geneLocation type="plasmid" evidence="1">
    <name>pTiCFBP5473</name>
</geneLocation>
<dbReference type="KEGG" id="alf:CFBP5473_23460"/>
<dbReference type="InterPro" id="IPR043129">
    <property type="entry name" value="ATPase_NBD"/>
</dbReference>
<reference evidence="1 3" key="1">
    <citation type="submission" date="2019-04" db="EMBL/GenBank/DDBJ databases">
        <title>Complete genome sequence of Agrobacterium larrymoorei CFBP5473.</title>
        <authorList>
            <person name="Haryono M."/>
            <person name="Chou L."/>
            <person name="Lin Y.-C."/>
            <person name="Lai E.-M."/>
            <person name="Kuo C.-H."/>
        </authorList>
    </citation>
    <scope>NUCLEOTIDE SEQUENCE [LARGE SCALE GENOMIC DNA]</scope>
    <source>
        <strain evidence="1 3">CFBP5473</strain>
        <plasmid evidence="1">pTiCFBP5473</plasmid>
        <plasmid evidence="3">pticfbp5473</plasmid>
    </source>
</reference>
<organism evidence="1 3">
    <name type="scientific">Agrobacterium larrymoorei</name>
    <dbReference type="NCBI Taxonomy" id="160699"/>
    <lineage>
        <taxon>Bacteria</taxon>
        <taxon>Pseudomonadati</taxon>
        <taxon>Pseudomonadota</taxon>
        <taxon>Alphaproteobacteria</taxon>
        <taxon>Hyphomicrobiales</taxon>
        <taxon>Rhizobiaceae</taxon>
        <taxon>Rhizobium/Agrobacterium group</taxon>
        <taxon>Agrobacterium</taxon>
    </lineage>
</organism>
<dbReference type="GO" id="GO:0009384">
    <property type="term" value="F:N-acylmannosamine kinase activity"/>
    <property type="evidence" value="ECO:0007669"/>
    <property type="project" value="TreeGrafter"/>
</dbReference>
<protein>
    <submittedName>
        <fullName evidence="1">ROK family protein</fullName>
    </submittedName>
</protein>
<dbReference type="SUPFAM" id="SSF46785">
    <property type="entry name" value="Winged helix' DNA-binding domain"/>
    <property type="match status" value="1"/>
</dbReference>
<dbReference type="STRING" id="1367849.GCA_000518585_04577"/>
<dbReference type="GO" id="GO:0019262">
    <property type="term" value="P:N-acetylneuraminate catabolic process"/>
    <property type="evidence" value="ECO:0007669"/>
    <property type="project" value="TreeGrafter"/>
</dbReference>
<keyword evidence="4" id="KW-1185">Reference proteome</keyword>
<dbReference type="EMBL" id="CP039694">
    <property type="protein sequence ID" value="QCJ01201.1"/>
    <property type="molecule type" value="Genomic_DNA"/>
</dbReference>
<dbReference type="InterPro" id="IPR036388">
    <property type="entry name" value="WH-like_DNA-bd_sf"/>
</dbReference>
<reference evidence="2 4" key="2">
    <citation type="submission" date="2021-03" db="EMBL/GenBank/DDBJ databases">
        <title>Rapid diversification of plasmids in a genus of pathogenic and nitrogen fixing bacteria.</title>
        <authorList>
            <person name="Weisberg A.J."/>
            <person name="Miller M."/>
            <person name="Ream W."/>
            <person name="Grunwald N.J."/>
            <person name="Chang J.H."/>
        </authorList>
    </citation>
    <scope>NUCLEOTIDE SEQUENCE [LARGE SCALE GENOMIC DNA]</scope>
    <source>
        <strain evidence="2 4">AF3.44</strain>
        <plasmid evidence="2 4">pTiAF3.44</plasmid>
    </source>
</reference>
<evidence type="ECO:0000313" key="4">
    <source>
        <dbReference type="Proteomes" id="UP000826513"/>
    </source>
</evidence>
<gene>
    <name evidence="1" type="ORF">CFBP5473_23460</name>
    <name evidence="2" type="ORF">J5285_22135</name>
</gene>
<proteinExistence type="predicted"/>
<evidence type="ECO:0000313" key="3">
    <source>
        <dbReference type="Proteomes" id="UP000298545"/>
    </source>
</evidence>
<dbReference type="Gene3D" id="3.30.420.40">
    <property type="match status" value="2"/>
</dbReference>
<dbReference type="Proteomes" id="UP000298545">
    <property type="component" value="Plasmid pTiCFBP5473"/>
</dbReference>
<keyword evidence="1" id="KW-0614">Plasmid</keyword>
<geneLocation type="plasmid" evidence="3">
    <name>pticfbp5473</name>
</geneLocation>
<accession>A0A4D7E6U4</accession>
<dbReference type="InterPro" id="IPR000600">
    <property type="entry name" value="ROK"/>
</dbReference>
<dbReference type="OrthoDB" id="8595273at2"/>
<dbReference type="Gene3D" id="1.10.10.10">
    <property type="entry name" value="Winged helix-like DNA-binding domain superfamily/Winged helix DNA-binding domain"/>
    <property type="match status" value="1"/>
</dbReference>
<evidence type="ECO:0000313" key="2">
    <source>
        <dbReference type="EMBL" id="QYA10396.1"/>
    </source>
</evidence>
<evidence type="ECO:0000313" key="1">
    <source>
        <dbReference type="EMBL" id="QCJ01201.1"/>
    </source>
</evidence>
<dbReference type="Pfam" id="PF00480">
    <property type="entry name" value="ROK"/>
    <property type="match status" value="1"/>
</dbReference>
<dbReference type="RefSeq" id="WP_051441422.1">
    <property type="nucleotide sequence ID" value="NZ_CP039694.1"/>
</dbReference>
<dbReference type="Proteomes" id="UP000826513">
    <property type="component" value="Plasmid pTiAF3.44"/>
</dbReference>
<name>A0A4D7E6U4_9HYPH</name>
<geneLocation type="plasmid" evidence="2 4">
    <name>pTiAF3.44</name>
</geneLocation>
<dbReference type="PANTHER" id="PTHR18964:SF169">
    <property type="entry name" value="N-ACETYLMANNOSAMINE KINASE"/>
    <property type="match status" value="1"/>
</dbReference>
<sequence>MVLEIVRRNGGIKRSAITAMTNLTQPSVHRIVDGLLESNVLIFGDAVIEGRGKPSKELQLNPNAAYSIGISVNTDSASFCLCNLRCDVLHEEVLDIAPTDRSRTLVLLKERVWQTMRANQIPRAKIVGAGFAMAGFFVGAHNYFNAPEPLADWCLVDLNSELTALFEVPVWTENNCTTGAIGEASLGAGLKYPTFGYLSFNFGFGGGVVIDGKPVFGSFRNAGEISRIYTTEEVAHRPALGELLSRLKERGITVEGIRDLRNNFDPEWPGVREWVDEVSPYLNQAIDAMWAVIDPAAVVLGGELPRRLGELLMKVPPSPRIVRMNTPAEYPQILLSEIQGDPAVIGAALIPLKESFFN</sequence>
<dbReference type="EMBL" id="CP072169">
    <property type="protein sequence ID" value="QYA10396.1"/>
    <property type="molecule type" value="Genomic_DNA"/>
</dbReference>
<dbReference type="SUPFAM" id="SSF53067">
    <property type="entry name" value="Actin-like ATPase domain"/>
    <property type="match status" value="1"/>
</dbReference>
<dbReference type="PANTHER" id="PTHR18964">
    <property type="entry name" value="ROK (REPRESSOR, ORF, KINASE) FAMILY"/>
    <property type="match status" value="1"/>
</dbReference>
<dbReference type="AlphaFoldDB" id="A0A4D7E6U4"/>